<dbReference type="EMBL" id="BARS01021374">
    <property type="protein sequence ID" value="GAG02870.1"/>
    <property type="molecule type" value="Genomic_DNA"/>
</dbReference>
<proteinExistence type="predicted"/>
<evidence type="ECO:0000313" key="2">
    <source>
        <dbReference type="EMBL" id="GAG02870.1"/>
    </source>
</evidence>
<comment type="caution">
    <text evidence="2">The sequence shown here is derived from an EMBL/GenBank/DDBJ whole genome shotgun (WGS) entry which is preliminary data.</text>
</comment>
<name>X0UBD3_9ZZZZ</name>
<evidence type="ECO:0000256" key="1">
    <source>
        <dbReference type="SAM" id="MobiDB-lite"/>
    </source>
</evidence>
<feature type="region of interest" description="Disordered" evidence="1">
    <location>
        <begin position="1"/>
        <end position="20"/>
    </location>
</feature>
<sequence length="70" mass="7240">MGTYDMPHGSPRSPDISDPPCDICGRDPGGDCTCPECPVCGVAGRQACISEHGLELPSTTEAAGEEAVYE</sequence>
<dbReference type="AlphaFoldDB" id="X0UBD3"/>
<reference evidence="2" key="1">
    <citation type="journal article" date="2014" name="Front. Microbiol.">
        <title>High frequency of phylogenetically diverse reductive dehalogenase-homologous genes in deep subseafloor sedimentary metagenomes.</title>
        <authorList>
            <person name="Kawai M."/>
            <person name="Futagami T."/>
            <person name="Toyoda A."/>
            <person name="Takaki Y."/>
            <person name="Nishi S."/>
            <person name="Hori S."/>
            <person name="Arai W."/>
            <person name="Tsubouchi T."/>
            <person name="Morono Y."/>
            <person name="Uchiyama I."/>
            <person name="Ito T."/>
            <person name="Fujiyama A."/>
            <person name="Inagaki F."/>
            <person name="Takami H."/>
        </authorList>
    </citation>
    <scope>NUCLEOTIDE SEQUENCE</scope>
    <source>
        <strain evidence="2">Expedition CK06-06</strain>
    </source>
</reference>
<organism evidence="2">
    <name type="scientific">marine sediment metagenome</name>
    <dbReference type="NCBI Taxonomy" id="412755"/>
    <lineage>
        <taxon>unclassified sequences</taxon>
        <taxon>metagenomes</taxon>
        <taxon>ecological metagenomes</taxon>
    </lineage>
</organism>
<accession>X0UBD3</accession>
<protein>
    <submittedName>
        <fullName evidence="2">Uncharacterized protein</fullName>
    </submittedName>
</protein>
<gene>
    <name evidence="2" type="ORF">S01H1_34338</name>
</gene>